<dbReference type="PANTHER" id="PTHR43248:SF29">
    <property type="entry name" value="TRIPEPTIDYL AMINOPEPTIDASE"/>
    <property type="match status" value="1"/>
</dbReference>
<protein>
    <submittedName>
        <fullName evidence="7">TAP-like protein</fullName>
    </submittedName>
</protein>
<organism evidence="7 8">
    <name type="scientific">Lentzea albidocapillata subsp. violacea</name>
    <dbReference type="NCBI Taxonomy" id="128104"/>
    <lineage>
        <taxon>Bacteria</taxon>
        <taxon>Bacillati</taxon>
        <taxon>Actinomycetota</taxon>
        <taxon>Actinomycetes</taxon>
        <taxon>Pseudonocardiales</taxon>
        <taxon>Pseudonocardiaceae</taxon>
        <taxon>Lentzea</taxon>
    </lineage>
</organism>
<dbReference type="Gene3D" id="3.40.50.1820">
    <property type="entry name" value="alpha/beta hydrolase"/>
    <property type="match status" value="1"/>
</dbReference>
<evidence type="ECO:0000313" key="7">
    <source>
        <dbReference type="EMBL" id="SDK75639.1"/>
    </source>
</evidence>
<evidence type="ECO:0000256" key="2">
    <source>
        <dbReference type="ARBA" id="ARBA00022729"/>
    </source>
</evidence>
<evidence type="ECO:0000256" key="3">
    <source>
        <dbReference type="ARBA" id="ARBA00022801"/>
    </source>
</evidence>
<dbReference type="SUPFAM" id="SSF53474">
    <property type="entry name" value="alpha/beta-Hydrolases"/>
    <property type="match status" value="1"/>
</dbReference>
<gene>
    <name evidence="7" type="ORF">SAMN04488074_10755</name>
</gene>
<keyword evidence="3" id="KW-0378">Hydrolase</keyword>
<evidence type="ECO:0000259" key="5">
    <source>
        <dbReference type="Pfam" id="PF00561"/>
    </source>
</evidence>
<dbReference type="Pfam" id="PF00561">
    <property type="entry name" value="Abhydrolase_1"/>
    <property type="match status" value="1"/>
</dbReference>
<dbReference type="InterPro" id="IPR051601">
    <property type="entry name" value="Serine_prot/Carboxylest_S33"/>
</dbReference>
<reference evidence="8" key="1">
    <citation type="submission" date="2016-10" db="EMBL/GenBank/DDBJ databases">
        <authorList>
            <person name="Varghese N."/>
            <person name="Submissions S."/>
        </authorList>
    </citation>
    <scope>NUCLEOTIDE SEQUENCE [LARGE SCALE GENOMIC DNA]</scope>
    <source>
        <strain evidence="8">DSM 44796</strain>
    </source>
</reference>
<evidence type="ECO:0000313" key="8">
    <source>
        <dbReference type="Proteomes" id="UP000199682"/>
    </source>
</evidence>
<sequence length="523" mass="56592">MRKRWGAAALVAPLFMSLVGTAQAAPGPLDEYYTQTVAWAECPAGWVSPSTGIECATVIVPMDYRNPGNGNLEIAISRRKATDPARRRGVLMTNPGGPGGSGLGAVHWFNAQTDVLKIYDVIGMDPRGVGRSTQIRCISTPSDDEFPSRPTDAQLANWSDYARAVEENCQRGGGEMRRFISTMNTARDMDVIRGAMGEKKISYVGYSYGTQLGAVYGSMFPARLDRSVLDSALDPLKTWHEQDVDVVDAITDNLRKWTEWTAARNGTYGLGTTPAAVRGELDAIAARLKTGPYGGYADVTSFDYAAGATRYRRSWAAFSRHIASIKAGAADPAEASAIVAALKKGDIEPTSPGTFQAVVCEWDWFSDVNTYYNDMKRWRDTNPYGGTVDYMAPTNCTFRAFQRPEKIPAITRKYPAGLVVNSDGDTQTPLANGRVMAEHLRQPLISVANDGQHGHYALRRNTCVDTLVNKYLVSGILPASRVTCAGTDIAETVPPGQAVALGAQPARPLSDILGEIAAETKPF</sequence>
<evidence type="ECO:0000256" key="4">
    <source>
        <dbReference type="SAM" id="SignalP"/>
    </source>
</evidence>
<name>A0A1G9EHL4_9PSEU</name>
<dbReference type="EMBL" id="FNET01000007">
    <property type="protein sequence ID" value="SDK75639.1"/>
    <property type="molecule type" value="Genomic_DNA"/>
</dbReference>
<dbReference type="AlphaFoldDB" id="A0A1G9EHL4"/>
<feature type="chain" id="PRO_5011632550" evidence="4">
    <location>
        <begin position="25"/>
        <end position="523"/>
    </location>
</feature>
<proteinExistence type="inferred from homology"/>
<dbReference type="GO" id="GO:0016787">
    <property type="term" value="F:hydrolase activity"/>
    <property type="evidence" value="ECO:0007669"/>
    <property type="project" value="UniProtKB-KW"/>
</dbReference>
<accession>A0A1G9EHL4</accession>
<evidence type="ECO:0000256" key="1">
    <source>
        <dbReference type="ARBA" id="ARBA00010088"/>
    </source>
</evidence>
<dbReference type="PANTHER" id="PTHR43248">
    <property type="entry name" value="2-SUCCINYL-6-HYDROXY-2,4-CYCLOHEXADIENE-1-CARBOXYLATE SYNTHASE"/>
    <property type="match status" value="1"/>
</dbReference>
<dbReference type="InterPro" id="IPR013595">
    <property type="entry name" value="Pept_S33_TAP-like_C"/>
</dbReference>
<evidence type="ECO:0000259" key="6">
    <source>
        <dbReference type="Pfam" id="PF08386"/>
    </source>
</evidence>
<dbReference type="InterPro" id="IPR000073">
    <property type="entry name" value="AB_hydrolase_1"/>
</dbReference>
<feature type="signal peptide" evidence="4">
    <location>
        <begin position="1"/>
        <end position="24"/>
    </location>
</feature>
<dbReference type="RefSeq" id="WP_143027746.1">
    <property type="nucleotide sequence ID" value="NZ_FNET01000007.1"/>
</dbReference>
<dbReference type="InterPro" id="IPR029058">
    <property type="entry name" value="AB_hydrolase_fold"/>
</dbReference>
<feature type="domain" description="AB hydrolase-1" evidence="5">
    <location>
        <begin position="91"/>
        <end position="286"/>
    </location>
</feature>
<keyword evidence="2 4" id="KW-0732">Signal</keyword>
<comment type="similarity">
    <text evidence="1">Belongs to the peptidase S33 family.</text>
</comment>
<dbReference type="Proteomes" id="UP000199682">
    <property type="component" value="Unassembled WGS sequence"/>
</dbReference>
<dbReference type="Pfam" id="PF08386">
    <property type="entry name" value="Abhydrolase_4"/>
    <property type="match status" value="1"/>
</dbReference>
<feature type="domain" description="Peptidase S33 tripeptidyl aminopeptidase-like C-terminal" evidence="6">
    <location>
        <begin position="387"/>
        <end position="484"/>
    </location>
</feature>